<evidence type="ECO:0000313" key="6">
    <source>
        <dbReference type="Proteomes" id="UP000095409"/>
    </source>
</evidence>
<dbReference type="GO" id="GO:0055085">
    <property type="term" value="P:transmembrane transport"/>
    <property type="evidence" value="ECO:0007669"/>
    <property type="project" value="InterPro"/>
</dbReference>
<dbReference type="InterPro" id="IPR006061">
    <property type="entry name" value="SBP_1_CS"/>
</dbReference>
<dbReference type="GO" id="GO:0015768">
    <property type="term" value="P:maltose transport"/>
    <property type="evidence" value="ECO:0007669"/>
    <property type="project" value="TreeGrafter"/>
</dbReference>
<comment type="similarity">
    <text evidence="1">Belongs to the bacterial solute-binding protein 1 family.</text>
</comment>
<sequence length="437" mass="47948">MKKTISLAMAAALAISGAVTTVPVFADDVTNITIWSPTDREAIEAWWKDKIAEWNKDHPEIQVSREAIDRSDSYAYDNKIATAVTSNDLPDIFYVDGPQVSYYAANGITVPLDDYFTDEDKADFVNSSMTQNTYDGKLYAVGATESSVAFYYNKDYLKECGVDTDDLDSRTLENPLTTDEVAEIAEKCTTDDYVGTHIIMDHGEGLPYALEPLYLSAGKDYISEDGKEADGYVNSEEAVNTTSWLADLIAKGYANVEPITDEFLNGACATMLGGSWEIATLEQNADFDWGVTYYPVNAETKKAVSPCGDWSAAISKDCENADAAGEFLAWLMNTDNVATYAAAIAKPATRSSAYETEAMTEYKEGARALIVDQLENTAVPRPRTPSYATFSSAYAEAMTNIFSDAASNEEVDTDYVQSELDTAVDTFTEDYETYYAE</sequence>
<reference evidence="5 6" key="1">
    <citation type="submission" date="2015-09" db="EMBL/GenBank/DDBJ databases">
        <authorList>
            <consortium name="Pathogen Informatics"/>
        </authorList>
    </citation>
    <scope>NUCLEOTIDE SEQUENCE [LARGE SCALE GENOMIC DNA]</scope>
    <source>
        <strain evidence="5 6">2789STDY5608837</strain>
    </source>
</reference>
<evidence type="ECO:0000256" key="3">
    <source>
        <dbReference type="ARBA" id="ARBA00022729"/>
    </source>
</evidence>
<name>A0A174DK14_9FIRM</name>
<proteinExistence type="inferred from homology"/>
<organism evidence="5 6">
    <name type="scientific">Blautia obeum</name>
    <dbReference type="NCBI Taxonomy" id="40520"/>
    <lineage>
        <taxon>Bacteria</taxon>
        <taxon>Bacillati</taxon>
        <taxon>Bacillota</taxon>
        <taxon>Clostridia</taxon>
        <taxon>Lachnospirales</taxon>
        <taxon>Lachnospiraceae</taxon>
        <taxon>Blautia</taxon>
    </lineage>
</organism>
<dbReference type="RefSeq" id="WP_227234128.1">
    <property type="nucleotide sequence ID" value="NZ_JBCJBY010000003.1"/>
</dbReference>
<feature type="signal peptide" evidence="4">
    <location>
        <begin position="1"/>
        <end position="26"/>
    </location>
</feature>
<keyword evidence="2" id="KW-0813">Transport</keyword>
<accession>A0A174DK14</accession>
<dbReference type="PANTHER" id="PTHR30061:SF50">
    <property type="entry name" value="MALTOSE_MALTODEXTRIN-BINDING PERIPLASMIC PROTEIN"/>
    <property type="match status" value="1"/>
</dbReference>
<dbReference type="InterPro" id="IPR006059">
    <property type="entry name" value="SBP"/>
</dbReference>
<dbReference type="PROSITE" id="PS01037">
    <property type="entry name" value="SBP_BACTERIAL_1"/>
    <property type="match status" value="1"/>
</dbReference>
<dbReference type="GO" id="GO:1901982">
    <property type="term" value="F:maltose binding"/>
    <property type="evidence" value="ECO:0007669"/>
    <property type="project" value="TreeGrafter"/>
</dbReference>
<dbReference type="Gene3D" id="3.40.190.10">
    <property type="entry name" value="Periplasmic binding protein-like II"/>
    <property type="match status" value="1"/>
</dbReference>
<dbReference type="EMBL" id="CYZD01000007">
    <property type="protein sequence ID" value="CUO24366.1"/>
    <property type="molecule type" value="Genomic_DNA"/>
</dbReference>
<evidence type="ECO:0000256" key="2">
    <source>
        <dbReference type="ARBA" id="ARBA00022448"/>
    </source>
</evidence>
<feature type="chain" id="PRO_5008020059" evidence="4">
    <location>
        <begin position="27"/>
        <end position="437"/>
    </location>
</feature>
<evidence type="ECO:0000256" key="1">
    <source>
        <dbReference type="ARBA" id="ARBA00008520"/>
    </source>
</evidence>
<dbReference type="GO" id="GO:0055052">
    <property type="term" value="C:ATP-binding cassette (ABC) transporter complex, substrate-binding subunit-containing"/>
    <property type="evidence" value="ECO:0007669"/>
    <property type="project" value="TreeGrafter"/>
</dbReference>
<evidence type="ECO:0000313" key="5">
    <source>
        <dbReference type="EMBL" id="CUO24366.1"/>
    </source>
</evidence>
<dbReference type="PANTHER" id="PTHR30061">
    <property type="entry name" value="MALTOSE-BINDING PERIPLASMIC PROTEIN"/>
    <property type="match status" value="1"/>
</dbReference>
<evidence type="ECO:0000256" key="4">
    <source>
        <dbReference type="SAM" id="SignalP"/>
    </source>
</evidence>
<dbReference type="Pfam" id="PF13416">
    <property type="entry name" value="SBP_bac_8"/>
    <property type="match status" value="1"/>
</dbReference>
<gene>
    <name evidence="5" type="primary">cycB_2</name>
    <name evidence="5" type="ORF">ERS852394_01765</name>
</gene>
<keyword evidence="3 4" id="KW-0732">Signal</keyword>
<dbReference type="AlphaFoldDB" id="A0A174DK14"/>
<dbReference type="SUPFAM" id="SSF53850">
    <property type="entry name" value="Periplasmic binding protein-like II"/>
    <property type="match status" value="1"/>
</dbReference>
<dbReference type="GO" id="GO:0042956">
    <property type="term" value="P:maltodextrin transmembrane transport"/>
    <property type="evidence" value="ECO:0007669"/>
    <property type="project" value="TreeGrafter"/>
</dbReference>
<protein>
    <submittedName>
        <fullName evidence="5">Cyclodextrin-binding protein</fullName>
    </submittedName>
</protein>
<dbReference type="Proteomes" id="UP000095409">
    <property type="component" value="Unassembled WGS sequence"/>
</dbReference>
<dbReference type="CDD" id="cd13585">
    <property type="entry name" value="PBP2_TMBP_like"/>
    <property type="match status" value="1"/>
</dbReference>